<feature type="non-terminal residue" evidence="2">
    <location>
        <position position="1"/>
    </location>
</feature>
<name>A0A147BAL1_IXORI</name>
<evidence type="ECO:0000313" key="2">
    <source>
        <dbReference type="EMBL" id="JAR87819.1"/>
    </source>
</evidence>
<accession>A0A147BAL1</accession>
<dbReference type="EMBL" id="GEGO01007585">
    <property type="protein sequence ID" value="JAR87819.1"/>
    <property type="molecule type" value="Transcribed_RNA"/>
</dbReference>
<feature type="compositionally biased region" description="Pro residues" evidence="1">
    <location>
        <begin position="95"/>
        <end position="116"/>
    </location>
</feature>
<sequence>ETDVAAGGAAAADNPGSRFCRGCGGLFLHPVHLRSEAHHARMGRLQAVCDPPQQPRGDAAALVVGRMEWDRVFADAIRAALVRAPGAGAAGLPEAAPPLPGALPPGPAGPAAPPPGQGADVVLLLDDFLGGMDM</sequence>
<evidence type="ECO:0000256" key="1">
    <source>
        <dbReference type="SAM" id="MobiDB-lite"/>
    </source>
</evidence>
<dbReference type="AlphaFoldDB" id="A0A147BAL1"/>
<organism evidence="2">
    <name type="scientific">Ixodes ricinus</name>
    <name type="common">Common tick</name>
    <name type="synonym">Acarus ricinus</name>
    <dbReference type="NCBI Taxonomy" id="34613"/>
    <lineage>
        <taxon>Eukaryota</taxon>
        <taxon>Metazoa</taxon>
        <taxon>Ecdysozoa</taxon>
        <taxon>Arthropoda</taxon>
        <taxon>Chelicerata</taxon>
        <taxon>Arachnida</taxon>
        <taxon>Acari</taxon>
        <taxon>Parasitiformes</taxon>
        <taxon>Ixodida</taxon>
        <taxon>Ixodoidea</taxon>
        <taxon>Ixodidae</taxon>
        <taxon>Ixodinae</taxon>
        <taxon>Ixodes</taxon>
    </lineage>
</organism>
<proteinExistence type="predicted"/>
<reference evidence="2" key="1">
    <citation type="journal article" date="2018" name="PLoS Negl. Trop. Dis.">
        <title>Sialome diversity of ticks revealed by RNAseq of single tick salivary glands.</title>
        <authorList>
            <person name="Perner J."/>
            <person name="Kropackova S."/>
            <person name="Kopacek P."/>
            <person name="Ribeiro J.M."/>
        </authorList>
    </citation>
    <scope>NUCLEOTIDE SEQUENCE</scope>
    <source>
        <strain evidence="2">Siblings of single egg batch collected in Ceske Budejovice</strain>
        <tissue evidence="2">Salivary glands</tissue>
    </source>
</reference>
<protein>
    <submittedName>
        <fullName evidence="2">Uncharacterized protein</fullName>
    </submittedName>
</protein>
<feature type="region of interest" description="Disordered" evidence="1">
    <location>
        <begin position="89"/>
        <end position="117"/>
    </location>
</feature>